<evidence type="ECO:0000256" key="5">
    <source>
        <dbReference type="ARBA" id="ARBA00023284"/>
    </source>
</evidence>
<keyword evidence="6" id="KW-1133">Transmembrane helix</keyword>
<gene>
    <name evidence="8" type="ORF">A2356_03235</name>
</gene>
<evidence type="ECO:0000256" key="2">
    <source>
        <dbReference type="ARBA" id="ARBA00022729"/>
    </source>
</evidence>
<feature type="transmembrane region" description="Helical" evidence="6">
    <location>
        <begin position="46"/>
        <end position="64"/>
    </location>
</feature>
<dbReference type="STRING" id="1801803.A2356_03235"/>
<dbReference type="AlphaFoldDB" id="A0A1F6YT77"/>
<dbReference type="Gene3D" id="3.40.30.10">
    <property type="entry name" value="Glutaredoxin"/>
    <property type="match status" value="1"/>
</dbReference>
<comment type="caution">
    <text evidence="8">The sequence shown here is derived from an EMBL/GenBank/DDBJ whole genome shotgun (WGS) entry which is preliminary data.</text>
</comment>
<dbReference type="PROSITE" id="PS51352">
    <property type="entry name" value="THIOREDOXIN_2"/>
    <property type="match status" value="1"/>
</dbReference>
<organism evidence="8 9">
    <name type="scientific">Candidatus Nomurabacteria bacterium RIFOXYB1_FULL_39_16</name>
    <dbReference type="NCBI Taxonomy" id="1801803"/>
    <lineage>
        <taxon>Bacteria</taxon>
        <taxon>Candidatus Nomuraibacteriota</taxon>
    </lineage>
</organism>
<keyword evidence="6" id="KW-0812">Transmembrane</keyword>
<evidence type="ECO:0000313" key="9">
    <source>
        <dbReference type="Proteomes" id="UP000177047"/>
    </source>
</evidence>
<dbReference type="PANTHER" id="PTHR13887:SF14">
    <property type="entry name" value="DISULFIDE BOND FORMATION PROTEIN D"/>
    <property type="match status" value="1"/>
</dbReference>
<dbReference type="InterPro" id="IPR012336">
    <property type="entry name" value="Thioredoxin-like_fold"/>
</dbReference>
<evidence type="ECO:0000256" key="1">
    <source>
        <dbReference type="ARBA" id="ARBA00005791"/>
    </source>
</evidence>
<dbReference type="Pfam" id="PF13462">
    <property type="entry name" value="Thioredoxin_4"/>
    <property type="match status" value="1"/>
</dbReference>
<dbReference type="InterPro" id="IPR013766">
    <property type="entry name" value="Thioredoxin_domain"/>
</dbReference>
<evidence type="ECO:0000313" key="8">
    <source>
        <dbReference type="EMBL" id="OGJ09538.1"/>
    </source>
</evidence>
<dbReference type="EMBL" id="MFWB01000007">
    <property type="protein sequence ID" value="OGJ09538.1"/>
    <property type="molecule type" value="Genomic_DNA"/>
</dbReference>
<protein>
    <recommendedName>
        <fullName evidence="7">Thioredoxin domain-containing protein</fullName>
    </recommendedName>
</protein>
<evidence type="ECO:0000256" key="3">
    <source>
        <dbReference type="ARBA" id="ARBA00023002"/>
    </source>
</evidence>
<feature type="domain" description="Thioredoxin" evidence="7">
    <location>
        <begin position="63"/>
        <end position="248"/>
    </location>
</feature>
<keyword evidence="3" id="KW-0560">Oxidoreductase</keyword>
<evidence type="ECO:0000259" key="7">
    <source>
        <dbReference type="PROSITE" id="PS51352"/>
    </source>
</evidence>
<dbReference type="PANTHER" id="PTHR13887">
    <property type="entry name" value="GLUTATHIONE S-TRANSFERASE KAPPA"/>
    <property type="match status" value="1"/>
</dbReference>
<name>A0A1F6YT77_9BACT</name>
<keyword evidence="2" id="KW-0732">Signal</keyword>
<proteinExistence type="inferred from homology"/>
<keyword evidence="4" id="KW-1015">Disulfide bond</keyword>
<evidence type="ECO:0000256" key="4">
    <source>
        <dbReference type="ARBA" id="ARBA00023157"/>
    </source>
</evidence>
<comment type="similarity">
    <text evidence="1">Belongs to the thioredoxin family. DsbA subfamily.</text>
</comment>
<reference evidence="8 9" key="1">
    <citation type="journal article" date="2016" name="Nat. Commun.">
        <title>Thousands of microbial genomes shed light on interconnected biogeochemical processes in an aquifer system.</title>
        <authorList>
            <person name="Anantharaman K."/>
            <person name="Brown C.T."/>
            <person name="Hug L.A."/>
            <person name="Sharon I."/>
            <person name="Castelle C.J."/>
            <person name="Probst A.J."/>
            <person name="Thomas B.C."/>
            <person name="Singh A."/>
            <person name="Wilkins M.J."/>
            <person name="Karaoz U."/>
            <person name="Brodie E.L."/>
            <person name="Williams K.H."/>
            <person name="Hubbard S.S."/>
            <person name="Banfield J.F."/>
        </authorList>
    </citation>
    <scope>NUCLEOTIDE SEQUENCE [LARGE SCALE GENOMIC DNA]</scope>
</reference>
<sequence>MTMELNEQNNQILTKRERKELWRQEKAREKQVSQHSSVVKKWTKRLAMILVIAGAIGGLFWYGATRPTVPTSELLTVASDDWVKGNREGTITLVEYLDFECEACGAYYPVIKRLSEEYKDRVKFIVRYFPLPGHKNSMTSASAVEAAGKQGKYWEMHDIVFENQRDWGEKQAPDPKIFENYARQIGLDMDRYSKDIASQEVKDRIERDRETGQKLGITGTPTFFLNGEKIQNPRGYEDFKILLQEAINKNKQ</sequence>
<dbReference type="GO" id="GO:0016491">
    <property type="term" value="F:oxidoreductase activity"/>
    <property type="evidence" value="ECO:0007669"/>
    <property type="project" value="UniProtKB-KW"/>
</dbReference>
<dbReference type="SUPFAM" id="SSF52833">
    <property type="entry name" value="Thioredoxin-like"/>
    <property type="match status" value="1"/>
</dbReference>
<evidence type="ECO:0000256" key="6">
    <source>
        <dbReference type="SAM" id="Phobius"/>
    </source>
</evidence>
<accession>A0A1F6YT77</accession>
<dbReference type="Proteomes" id="UP000177047">
    <property type="component" value="Unassembled WGS sequence"/>
</dbReference>
<keyword evidence="6" id="KW-0472">Membrane</keyword>
<keyword evidence="5" id="KW-0676">Redox-active center</keyword>
<dbReference type="InterPro" id="IPR036249">
    <property type="entry name" value="Thioredoxin-like_sf"/>
</dbReference>